<feature type="chain" id="PRO_5036227855" evidence="1">
    <location>
        <begin position="23"/>
        <end position="258"/>
    </location>
</feature>
<dbReference type="AlphaFoldDB" id="A0A815J3X1"/>
<organism evidence="2 4">
    <name type="scientific">Didymodactylos carnosus</name>
    <dbReference type="NCBI Taxonomy" id="1234261"/>
    <lineage>
        <taxon>Eukaryota</taxon>
        <taxon>Metazoa</taxon>
        <taxon>Spiralia</taxon>
        <taxon>Gnathifera</taxon>
        <taxon>Rotifera</taxon>
        <taxon>Eurotatoria</taxon>
        <taxon>Bdelloidea</taxon>
        <taxon>Philodinida</taxon>
        <taxon>Philodinidae</taxon>
        <taxon>Didymodactylos</taxon>
    </lineage>
</organism>
<dbReference type="EMBL" id="CAJNOQ010016069">
    <property type="protein sequence ID" value="CAF1374028.1"/>
    <property type="molecule type" value="Genomic_DNA"/>
</dbReference>
<keyword evidence="4" id="KW-1185">Reference proteome</keyword>
<dbReference type="Proteomes" id="UP000663829">
    <property type="component" value="Unassembled WGS sequence"/>
</dbReference>
<feature type="signal peptide" evidence="1">
    <location>
        <begin position="1"/>
        <end position="22"/>
    </location>
</feature>
<accession>A0A815J3X1</accession>
<evidence type="ECO:0000313" key="2">
    <source>
        <dbReference type="EMBL" id="CAF1374028.1"/>
    </source>
</evidence>
<dbReference type="OrthoDB" id="8446690at2759"/>
<gene>
    <name evidence="2" type="ORF">GPM918_LOCUS31998</name>
    <name evidence="3" type="ORF">SRO942_LOCUS32655</name>
</gene>
<evidence type="ECO:0000313" key="4">
    <source>
        <dbReference type="Proteomes" id="UP000663829"/>
    </source>
</evidence>
<feature type="non-terminal residue" evidence="2">
    <location>
        <position position="1"/>
    </location>
</feature>
<protein>
    <submittedName>
        <fullName evidence="2">Uncharacterized protein</fullName>
    </submittedName>
</protein>
<dbReference type="EMBL" id="CAJOBC010077320">
    <property type="protein sequence ID" value="CAF4262954.1"/>
    <property type="molecule type" value="Genomic_DNA"/>
</dbReference>
<evidence type="ECO:0000313" key="3">
    <source>
        <dbReference type="EMBL" id="CAF4262954.1"/>
    </source>
</evidence>
<comment type="caution">
    <text evidence="2">The sequence shown here is derived from an EMBL/GenBank/DDBJ whole genome shotgun (WGS) entry which is preliminary data.</text>
</comment>
<name>A0A815J3X1_9BILA</name>
<sequence>MPNLWINCLFLILCSLLNSNNGSHFEGGTITYKVVNYTSSTVSIILTQSYTYILSIVFCNNTYISSQTQLNFGIYPDQTSTINCTANCSTSGGFSSIPVRSYCTDYSSALGITTGQRSDLVTLSNNSYFFVSYIGASYRNLTLYSTLYPYPYDFVWYITCLINLRPRPDGRLNTPPAATIISPMYIPVGIQQYIDLPTIDVDNDNVRCRFSSGISECGSVCAPSSLPNNTQILNNCTLIITGAKVGNCTTSVSPETTG</sequence>
<reference evidence="2" key="1">
    <citation type="submission" date="2021-02" db="EMBL/GenBank/DDBJ databases">
        <authorList>
            <person name="Nowell W R."/>
        </authorList>
    </citation>
    <scope>NUCLEOTIDE SEQUENCE</scope>
</reference>
<evidence type="ECO:0000256" key="1">
    <source>
        <dbReference type="SAM" id="SignalP"/>
    </source>
</evidence>
<dbReference type="Proteomes" id="UP000681722">
    <property type="component" value="Unassembled WGS sequence"/>
</dbReference>
<proteinExistence type="predicted"/>
<keyword evidence="1" id="KW-0732">Signal</keyword>